<dbReference type="Gene3D" id="1.10.260.40">
    <property type="entry name" value="lambda repressor-like DNA-binding domains"/>
    <property type="match status" value="1"/>
</dbReference>
<dbReference type="GO" id="GO:0003677">
    <property type="term" value="F:DNA binding"/>
    <property type="evidence" value="ECO:0007669"/>
    <property type="project" value="InterPro"/>
</dbReference>
<proteinExistence type="predicted"/>
<accession>A0A9X3UPR0</accession>
<sequence length="72" mass="7713">MNKAIEEAVKIVGNQSALARACGVSQPTVNLWLNGGNMDVKHIVSIIKATDGRVTAEEIRPDVDWAVIKGVN</sequence>
<name>A0A9X3UPR0_PASMD</name>
<dbReference type="EMBL" id="JANJHC010000006">
    <property type="protein sequence ID" value="MDA5622693.1"/>
    <property type="molecule type" value="Genomic_DNA"/>
</dbReference>
<dbReference type="Proteomes" id="UP001145481">
    <property type="component" value="Unassembled WGS sequence"/>
</dbReference>
<dbReference type="InterPro" id="IPR010982">
    <property type="entry name" value="Lambda_DNA-bd_dom_sf"/>
</dbReference>
<evidence type="ECO:0000313" key="1">
    <source>
        <dbReference type="EMBL" id="MDA5622693.1"/>
    </source>
</evidence>
<comment type="caution">
    <text evidence="1">The sequence shown here is derived from an EMBL/GenBank/DDBJ whole genome shotgun (WGS) entry which is preliminary data.</text>
</comment>
<dbReference type="AlphaFoldDB" id="A0A9X3UPR0"/>
<organism evidence="1 2">
    <name type="scientific">Pasteurella multocida</name>
    <dbReference type="NCBI Taxonomy" id="747"/>
    <lineage>
        <taxon>Bacteria</taxon>
        <taxon>Pseudomonadati</taxon>
        <taxon>Pseudomonadota</taxon>
        <taxon>Gammaproteobacteria</taxon>
        <taxon>Pasteurellales</taxon>
        <taxon>Pasteurellaceae</taxon>
        <taxon>Pasteurella</taxon>
    </lineage>
</organism>
<protein>
    <submittedName>
        <fullName evidence="1">Helix-turn-helix domain-containing protein</fullName>
    </submittedName>
</protein>
<gene>
    <name evidence="1" type="ORF">NM948_03910</name>
</gene>
<reference evidence="1" key="1">
    <citation type="submission" date="2022-07" db="EMBL/GenBank/DDBJ databases">
        <title>Genome-based characterization of novel serogroup A variants of Pasteurella multocida.</title>
        <authorList>
            <person name="Prajapati A."/>
            <person name="Yogisharadhya R."/>
            <person name="Mohanty N."/>
            <person name="Chanda M."/>
            <person name="Mendem S.K."/>
            <person name="Siddaramappa S."/>
            <person name="Shivachandra S.B."/>
        </authorList>
    </citation>
    <scope>NUCLEOTIDE SEQUENCE</scope>
    <source>
        <strain evidence="1">NIVEDIPm19</strain>
    </source>
</reference>
<dbReference type="InterPro" id="IPR001387">
    <property type="entry name" value="Cro/C1-type_HTH"/>
</dbReference>
<dbReference type="Pfam" id="PF15943">
    <property type="entry name" value="YdaS_toxin"/>
    <property type="match status" value="1"/>
</dbReference>
<dbReference type="SUPFAM" id="SSF47413">
    <property type="entry name" value="lambda repressor-like DNA-binding domains"/>
    <property type="match status" value="1"/>
</dbReference>
<dbReference type="CDD" id="cd00093">
    <property type="entry name" value="HTH_XRE"/>
    <property type="match status" value="1"/>
</dbReference>
<dbReference type="RefSeq" id="WP_151248787.1">
    <property type="nucleotide sequence ID" value="NZ_JADMLJ010000004.1"/>
</dbReference>
<evidence type="ECO:0000313" key="2">
    <source>
        <dbReference type="Proteomes" id="UP001145481"/>
    </source>
</evidence>
<dbReference type="InterPro" id="IPR031856">
    <property type="entry name" value="YdaS_toxin-like"/>
</dbReference>